<evidence type="ECO:0000256" key="1">
    <source>
        <dbReference type="ARBA" id="ARBA00022729"/>
    </source>
</evidence>
<evidence type="ECO:0000256" key="2">
    <source>
        <dbReference type="ARBA" id="ARBA00023157"/>
    </source>
</evidence>
<comment type="caution">
    <text evidence="3">Lacks conserved residue(s) required for the propagation of feature annotation.</text>
</comment>
<dbReference type="Gene3D" id="1.10.10.1870">
    <property type="entry name" value="ShTK domain-like"/>
    <property type="match status" value="1"/>
</dbReference>
<feature type="domain" description="ShKT" evidence="4">
    <location>
        <begin position="70"/>
        <end position="109"/>
    </location>
</feature>
<dbReference type="PROSITE" id="PS51670">
    <property type="entry name" value="SHKT"/>
    <property type="match status" value="1"/>
</dbReference>
<evidence type="ECO:0000259" key="4">
    <source>
        <dbReference type="PROSITE" id="PS51670"/>
    </source>
</evidence>
<dbReference type="PANTHER" id="PTHR46219">
    <property type="entry name" value="PROTEIN CBG11138"/>
    <property type="match status" value="1"/>
</dbReference>
<keyword evidence="5" id="KW-1185">Reference proteome</keyword>
<protein>
    <submittedName>
        <fullName evidence="6">ShKT domain-containing protein</fullName>
    </submittedName>
</protein>
<evidence type="ECO:0000313" key="5">
    <source>
        <dbReference type="Proteomes" id="UP000095287"/>
    </source>
</evidence>
<proteinExistence type="predicted"/>
<evidence type="ECO:0000313" key="6">
    <source>
        <dbReference type="WBParaSite" id="L893_g20421.t1"/>
    </source>
</evidence>
<dbReference type="FunFam" id="1.10.10.1940:FF:000002">
    <property type="entry name" value="PHAryngeal gland Toxin-related"/>
    <property type="match status" value="1"/>
</dbReference>
<sequence length="110" mass="12723">MYIYHRFLLISAHVTTNILRTDQQWRKARDEARQCTMSRTLFFIFLLFIPLLVEAQSSSAPKASALDDNCVDLHAPGRVSDCPFRKYLCEDPLYKPLMKVQCPKTCGYCT</sequence>
<dbReference type="InterPro" id="IPR003582">
    <property type="entry name" value="ShKT_dom"/>
</dbReference>
<reference evidence="6" key="1">
    <citation type="submission" date="2016-11" db="UniProtKB">
        <authorList>
            <consortium name="WormBaseParasite"/>
        </authorList>
    </citation>
    <scope>IDENTIFICATION</scope>
</reference>
<keyword evidence="1" id="KW-0732">Signal</keyword>
<dbReference type="Pfam" id="PF01549">
    <property type="entry name" value="ShK"/>
    <property type="match status" value="1"/>
</dbReference>
<accession>A0A1I7YWH5</accession>
<dbReference type="WBParaSite" id="L893_g20421.t1">
    <property type="protein sequence ID" value="L893_g20421.t1"/>
    <property type="gene ID" value="L893_g20421"/>
</dbReference>
<dbReference type="PANTHER" id="PTHR46219:SF5">
    <property type="entry name" value="SHKT DOMAIN-CONTAINING PROTEIN"/>
    <property type="match status" value="1"/>
</dbReference>
<organism evidence="5 6">
    <name type="scientific">Steinernema glaseri</name>
    <dbReference type="NCBI Taxonomy" id="37863"/>
    <lineage>
        <taxon>Eukaryota</taxon>
        <taxon>Metazoa</taxon>
        <taxon>Ecdysozoa</taxon>
        <taxon>Nematoda</taxon>
        <taxon>Chromadorea</taxon>
        <taxon>Rhabditida</taxon>
        <taxon>Tylenchina</taxon>
        <taxon>Panagrolaimomorpha</taxon>
        <taxon>Strongyloidoidea</taxon>
        <taxon>Steinernematidae</taxon>
        <taxon>Steinernema</taxon>
    </lineage>
</organism>
<dbReference type="SMART" id="SM00254">
    <property type="entry name" value="ShKT"/>
    <property type="match status" value="1"/>
</dbReference>
<name>A0A1I7YWH5_9BILA</name>
<dbReference type="AlphaFoldDB" id="A0A1I7YWH5"/>
<evidence type="ECO:0000256" key="3">
    <source>
        <dbReference type="PROSITE-ProRule" id="PRU01005"/>
    </source>
</evidence>
<dbReference type="Proteomes" id="UP000095287">
    <property type="component" value="Unplaced"/>
</dbReference>
<keyword evidence="2" id="KW-1015">Disulfide bond</keyword>